<name>A0A075GDE3_9ARCH</name>
<dbReference type="PANTHER" id="PTHR11773">
    <property type="entry name" value="GLYCINE DEHYDROGENASE, DECARBOXYLATING"/>
    <property type="match status" value="1"/>
</dbReference>
<dbReference type="Gene3D" id="6.20.440.10">
    <property type="match status" value="1"/>
</dbReference>
<evidence type="ECO:0000256" key="3">
    <source>
        <dbReference type="ARBA" id="ARBA00022898"/>
    </source>
</evidence>
<dbReference type="GO" id="GO:0005829">
    <property type="term" value="C:cytosol"/>
    <property type="evidence" value="ECO:0007669"/>
    <property type="project" value="TreeGrafter"/>
</dbReference>
<dbReference type="AlphaFoldDB" id="A0A075GDE3"/>
<evidence type="ECO:0000259" key="7">
    <source>
        <dbReference type="Pfam" id="PF21478"/>
    </source>
</evidence>
<dbReference type="EMBL" id="KF900571">
    <property type="protein sequence ID" value="AIE99737.1"/>
    <property type="molecule type" value="Genomic_DNA"/>
</dbReference>
<dbReference type="FunFam" id="3.40.640.10:FF:000224">
    <property type="entry name" value="Probable glycine dehydrogenase (decarboxylating) subunit 2"/>
    <property type="match status" value="1"/>
</dbReference>
<evidence type="ECO:0000256" key="5">
    <source>
        <dbReference type="ARBA" id="ARBA00049026"/>
    </source>
</evidence>
<comment type="cofactor">
    <cofactor evidence="1">
        <name>pyridoxal 5'-phosphate</name>
        <dbReference type="ChEBI" id="CHEBI:597326"/>
    </cofactor>
</comment>
<dbReference type="Pfam" id="PF02347">
    <property type="entry name" value="GDC-P"/>
    <property type="match status" value="1"/>
</dbReference>
<dbReference type="InterPro" id="IPR015422">
    <property type="entry name" value="PyrdxlP-dep_Trfase_small"/>
</dbReference>
<dbReference type="GO" id="GO:0005960">
    <property type="term" value="C:glycine cleavage complex"/>
    <property type="evidence" value="ECO:0007669"/>
    <property type="project" value="TreeGrafter"/>
</dbReference>
<dbReference type="EC" id="1.4.4.2" evidence="2"/>
<keyword evidence="3" id="KW-0663">Pyridoxal phosphate</keyword>
<dbReference type="GO" id="GO:0016594">
    <property type="term" value="F:glycine binding"/>
    <property type="evidence" value="ECO:0007669"/>
    <property type="project" value="TreeGrafter"/>
</dbReference>
<evidence type="ECO:0000313" key="8">
    <source>
        <dbReference type="EMBL" id="AIE99737.1"/>
    </source>
</evidence>
<evidence type="ECO:0000256" key="1">
    <source>
        <dbReference type="ARBA" id="ARBA00001933"/>
    </source>
</evidence>
<proteinExistence type="predicted"/>
<feature type="domain" description="Glycine dehydrogenase C-terminal" evidence="7">
    <location>
        <begin position="342"/>
        <end position="438"/>
    </location>
</feature>
<accession>A0A075GDE3</accession>
<dbReference type="Gene3D" id="3.90.1150.10">
    <property type="entry name" value="Aspartate Aminotransferase, domain 1"/>
    <property type="match status" value="1"/>
</dbReference>
<dbReference type="GO" id="GO:0004375">
    <property type="term" value="F:glycine dehydrogenase (decarboxylating) activity"/>
    <property type="evidence" value="ECO:0007669"/>
    <property type="project" value="UniProtKB-EC"/>
</dbReference>
<evidence type="ECO:0000256" key="2">
    <source>
        <dbReference type="ARBA" id="ARBA00012134"/>
    </source>
</evidence>
<comment type="catalytic activity">
    <reaction evidence="5">
        <text>N(6)-[(R)-lipoyl]-L-lysyl-[glycine-cleavage complex H protein] + glycine + H(+) = N(6)-[(R)-S(8)-aminomethyldihydrolipoyl]-L-lysyl-[glycine-cleavage complex H protein] + CO2</text>
        <dbReference type="Rhea" id="RHEA:24304"/>
        <dbReference type="Rhea" id="RHEA-COMP:10494"/>
        <dbReference type="Rhea" id="RHEA-COMP:10495"/>
        <dbReference type="ChEBI" id="CHEBI:15378"/>
        <dbReference type="ChEBI" id="CHEBI:16526"/>
        <dbReference type="ChEBI" id="CHEBI:57305"/>
        <dbReference type="ChEBI" id="CHEBI:83099"/>
        <dbReference type="ChEBI" id="CHEBI:83143"/>
        <dbReference type="EC" id="1.4.4.2"/>
    </reaction>
</comment>
<evidence type="ECO:0000256" key="4">
    <source>
        <dbReference type="ARBA" id="ARBA00023002"/>
    </source>
</evidence>
<sequence>MDKMKLIFDYDENVTGHVPDETTSLDLPKHLMRSDLPLPNVNEVDVVRHYTDLSRKNFGIDLGIYPLGSCTMKYNPKVNENLARLNGFSQLHPMVPASFSQGSLELIWKLQQHLKEITGMDEITLQPAAGSQCELLGLMMAKKYFKDKNEERKKVIIPDYSHGTNPATSSMCKFQTVTVQSDTRGNIPLNKFRDVLDSNVAVVMITNPNTLGLFEENLSEISDLARSNGTLLYCDGANMNALLGISKPGEQGFDMVHLNLHKTFSTPHGGGGPGGGALCVRSFLADYLPVPRIIKESDEKFSMDYDKKKSVGKVHSFYGNFGMLLRAYSYIMSWGSNISRVSKNALLNANYLQSLLSDVFEQPYNRKCAHEFVLSSKNLGAKSAMNIAKRIMDYGLHPPTIYFPLIVEEALMIEPTETESKESLDNFASVLKKISVELVKDPDFVMKSPHTTRLGRLDEVKAAREPNLRWQPKVKV</sequence>
<dbReference type="Gene3D" id="3.40.640.10">
    <property type="entry name" value="Type I PLP-dependent aspartate aminotransferase-like (Major domain)"/>
    <property type="match status" value="1"/>
</dbReference>
<dbReference type="NCBIfam" id="NF003346">
    <property type="entry name" value="PRK04366.1"/>
    <property type="match status" value="1"/>
</dbReference>
<dbReference type="SUPFAM" id="SSF53383">
    <property type="entry name" value="PLP-dependent transferases"/>
    <property type="match status" value="1"/>
</dbReference>
<dbReference type="InterPro" id="IPR015421">
    <property type="entry name" value="PyrdxlP-dep_Trfase_major"/>
</dbReference>
<dbReference type="GO" id="GO:0030170">
    <property type="term" value="F:pyridoxal phosphate binding"/>
    <property type="evidence" value="ECO:0007669"/>
    <property type="project" value="TreeGrafter"/>
</dbReference>
<feature type="domain" description="Glycine cleavage system P-protein N-terminal" evidence="6">
    <location>
        <begin position="41"/>
        <end position="289"/>
    </location>
</feature>
<protein>
    <recommendedName>
        <fullName evidence="2">glycine dehydrogenase (aminomethyl-transferring)</fullName>
        <ecNumber evidence="2">1.4.4.2</ecNumber>
    </recommendedName>
</protein>
<organism evidence="8">
    <name type="scientific">uncultured marine thaumarchaeote KM3_115_G03</name>
    <dbReference type="NCBI Taxonomy" id="1455989"/>
    <lineage>
        <taxon>Archaea</taxon>
        <taxon>Nitrososphaerota</taxon>
        <taxon>environmental samples</taxon>
    </lineage>
</organism>
<keyword evidence="4 8" id="KW-0560">Oxidoreductase</keyword>
<dbReference type="Pfam" id="PF21478">
    <property type="entry name" value="GcvP2_C"/>
    <property type="match status" value="1"/>
</dbReference>
<dbReference type="InterPro" id="IPR049315">
    <property type="entry name" value="GDC-P_N"/>
</dbReference>
<dbReference type="InterPro" id="IPR015424">
    <property type="entry name" value="PyrdxlP-dep_Trfase"/>
</dbReference>
<dbReference type="GO" id="GO:0019464">
    <property type="term" value="P:glycine decarboxylation via glycine cleavage system"/>
    <property type="evidence" value="ECO:0007669"/>
    <property type="project" value="TreeGrafter"/>
</dbReference>
<dbReference type="PANTHER" id="PTHR11773:SF1">
    <property type="entry name" value="GLYCINE DEHYDROGENASE (DECARBOXYLATING), MITOCHONDRIAL"/>
    <property type="match status" value="1"/>
</dbReference>
<gene>
    <name evidence="8" type="primary">gcvPB</name>
</gene>
<dbReference type="InterPro" id="IPR020581">
    <property type="entry name" value="GDC_P"/>
</dbReference>
<dbReference type="InterPro" id="IPR049316">
    <property type="entry name" value="GDC-P_C"/>
</dbReference>
<evidence type="ECO:0000259" key="6">
    <source>
        <dbReference type="Pfam" id="PF02347"/>
    </source>
</evidence>
<reference evidence="8" key="1">
    <citation type="journal article" date="2014" name="Genome Biol. Evol.">
        <title>Pangenome evidence for extensive interdomain horizontal transfer affecting lineage core and shell genes in uncultured planktonic thaumarchaeota and euryarchaeota.</title>
        <authorList>
            <person name="Deschamps P."/>
            <person name="Zivanovic Y."/>
            <person name="Moreira D."/>
            <person name="Rodriguez-Valera F."/>
            <person name="Lopez-Garcia P."/>
        </authorList>
    </citation>
    <scope>NUCLEOTIDE SEQUENCE</scope>
</reference>